<dbReference type="SUPFAM" id="SSF54106">
    <property type="entry name" value="LysM domain"/>
    <property type="match status" value="2"/>
</dbReference>
<organism evidence="8 9">
    <name type="scientific">Polaribacter pacificus</name>
    <dbReference type="NCBI Taxonomy" id="1775173"/>
    <lineage>
        <taxon>Bacteria</taxon>
        <taxon>Pseudomonadati</taxon>
        <taxon>Bacteroidota</taxon>
        <taxon>Flavobacteriia</taxon>
        <taxon>Flavobacteriales</taxon>
        <taxon>Flavobacteriaceae</taxon>
    </lineage>
</organism>
<proteinExistence type="predicted"/>
<keyword evidence="2 4" id="KW-0472">Membrane</keyword>
<dbReference type="InterPro" id="IPR006664">
    <property type="entry name" value="OMP_bac"/>
</dbReference>
<evidence type="ECO:0000313" key="9">
    <source>
        <dbReference type="Proteomes" id="UP000633278"/>
    </source>
</evidence>
<keyword evidence="3" id="KW-0998">Cell outer membrane</keyword>
<dbReference type="Proteomes" id="UP000633278">
    <property type="component" value="Unassembled WGS sequence"/>
</dbReference>
<dbReference type="PANTHER" id="PTHR30329">
    <property type="entry name" value="STATOR ELEMENT OF FLAGELLAR MOTOR COMPLEX"/>
    <property type="match status" value="1"/>
</dbReference>
<dbReference type="PRINTS" id="PR01021">
    <property type="entry name" value="OMPADOMAIN"/>
</dbReference>
<keyword evidence="5" id="KW-0732">Signal</keyword>
<dbReference type="PANTHER" id="PTHR30329:SF21">
    <property type="entry name" value="LIPOPROTEIN YIAD-RELATED"/>
    <property type="match status" value="1"/>
</dbReference>
<evidence type="ECO:0000256" key="5">
    <source>
        <dbReference type="SAM" id="SignalP"/>
    </source>
</evidence>
<protein>
    <recommendedName>
        <fullName evidence="10">Outer membrane protein OmpA</fullName>
    </recommendedName>
</protein>
<feature type="domain" description="LysM" evidence="7">
    <location>
        <begin position="492"/>
        <end position="536"/>
    </location>
</feature>
<evidence type="ECO:0000256" key="1">
    <source>
        <dbReference type="ARBA" id="ARBA00004442"/>
    </source>
</evidence>
<dbReference type="InterPro" id="IPR036779">
    <property type="entry name" value="LysM_dom_sf"/>
</dbReference>
<dbReference type="InterPro" id="IPR050330">
    <property type="entry name" value="Bact_OuterMem_StrucFunc"/>
</dbReference>
<evidence type="ECO:0008006" key="10">
    <source>
        <dbReference type="Google" id="ProtNLM"/>
    </source>
</evidence>
<comment type="caution">
    <text evidence="8">The sequence shown here is derived from an EMBL/GenBank/DDBJ whole genome shotgun (WGS) entry which is preliminary data.</text>
</comment>
<dbReference type="SUPFAM" id="SSF103647">
    <property type="entry name" value="TSP type-3 repeat"/>
    <property type="match status" value="1"/>
</dbReference>
<feature type="domain" description="LysM" evidence="7">
    <location>
        <begin position="540"/>
        <end position="583"/>
    </location>
</feature>
<feature type="domain" description="OmpA-like" evidence="6">
    <location>
        <begin position="344"/>
        <end position="461"/>
    </location>
</feature>
<dbReference type="SUPFAM" id="SSF103088">
    <property type="entry name" value="OmpA-like"/>
    <property type="match status" value="1"/>
</dbReference>
<feature type="chain" id="PRO_5036884215" description="Outer membrane protein OmpA" evidence="5">
    <location>
        <begin position="26"/>
        <end position="586"/>
    </location>
</feature>
<reference evidence="8" key="1">
    <citation type="journal article" date="2014" name="Int. J. Syst. Evol. Microbiol.">
        <title>Complete genome sequence of Corynebacterium casei LMG S-19264T (=DSM 44701T), isolated from a smear-ripened cheese.</title>
        <authorList>
            <consortium name="US DOE Joint Genome Institute (JGI-PGF)"/>
            <person name="Walter F."/>
            <person name="Albersmeier A."/>
            <person name="Kalinowski J."/>
            <person name="Ruckert C."/>
        </authorList>
    </citation>
    <scope>NUCLEOTIDE SEQUENCE</scope>
    <source>
        <strain evidence="8">CGMCC 1.15763</strain>
    </source>
</reference>
<dbReference type="Pfam" id="PF01476">
    <property type="entry name" value="LysM"/>
    <property type="match status" value="2"/>
</dbReference>
<evidence type="ECO:0000313" key="8">
    <source>
        <dbReference type="EMBL" id="GGG90800.1"/>
    </source>
</evidence>
<evidence type="ECO:0000256" key="3">
    <source>
        <dbReference type="ARBA" id="ARBA00023237"/>
    </source>
</evidence>
<dbReference type="CDD" id="cd00118">
    <property type="entry name" value="LysM"/>
    <property type="match status" value="2"/>
</dbReference>
<dbReference type="SMART" id="SM00257">
    <property type="entry name" value="LysM"/>
    <property type="match status" value="2"/>
</dbReference>
<dbReference type="EMBL" id="BMJW01000001">
    <property type="protein sequence ID" value="GGG90800.1"/>
    <property type="molecule type" value="Genomic_DNA"/>
</dbReference>
<comment type="subcellular location">
    <subcellularLocation>
        <location evidence="1">Cell outer membrane</location>
    </subcellularLocation>
</comment>
<keyword evidence="9" id="KW-1185">Reference proteome</keyword>
<dbReference type="GO" id="GO:0009279">
    <property type="term" value="C:cell outer membrane"/>
    <property type="evidence" value="ECO:0007669"/>
    <property type="project" value="UniProtKB-SubCell"/>
</dbReference>
<dbReference type="PROSITE" id="PS51782">
    <property type="entry name" value="LYSM"/>
    <property type="match status" value="2"/>
</dbReference>
<gene>
    <name evidence="8" type="ORF">GCM10011416_04120</name>
</gene>
<dbReference type="CDD" id="cd07185">
    <property type="entry name" value="OmpA_C-like"/>
    <property type="match status" value="1"/>
</dbReference>
<dbReference type="Gene3D" id="3.10.350.10">
    <property type="entry name" value="LysM domain"/>
    <property type="match status" value="2"/>
</dbReference>
<dbReference type="AlphaFoldDB" id="A0A917HVH1"/>
<evidence type="ECO:0000256" key="2">
    <source>
        <dbReference type="ARBA" id="ARBA00023136"/>
    </source>
</evidence>
<dbReference type="GO" id="GO:0005509">
    <property type="term" value="F:calcium ion binding"/>
    <property type="evidence" value="ECO:0007669"/>
    <property type="project" value="InterPro"/>
</dbReference>
<name>A0A917HVH1_9FLAO</name>
<dbReference type="RefSeq" id="WP_188597608.1">
    <property type="nucleotide sequence ID" value="NZ_BMJW01000001.1"/>
</dbReference>
<dbReference type="InterPro" id="IPR036737">
    <property type="entry name" value="OmpA-like_sf"/>
</dbReference>
<accession>A0A917HVH1</accession>
<dbReference type="InterPro" id="IPR006665">
    <property type="entry name" value="OmpA-like"/>
</dbReference>
<evidence type="ECO:0000256" key="4">
    <source>
        <dbReference type="PROSITE-ProRule" id="PRU00473"/>
    </source>
</evidence>
<evidence type="ECO:0000259" key="7">
    <source>
        <dbReference type="PROSITE" id="PS51782"/>
    </source>
</evidence>
<dbReference type="Gene3D" id="3.30.1330.60">
    <property type="entry name" value="OmpA-like domain"/>
    <property type="match status" value="1"/>
</dbReference>
<reference evidence="8" key="2">
    <citation type="submission" date="2020-09" db="EMBL/GenBank/DDBJ databases">
        <authorList>
            <person name="Sun Q."/>
            <person name="Zhou Y."/>
        </authorList>
    </citation>
    <scope>NUCLEOTIDE SEQUENCE</scope>
    <source>
        <strain evidence="8">CGMCC 1.15763</strain>
    </source>
</reference>
<sequence>MRRIIYSFFLLSILSLSTLSSQDIARDSVNIKQLSLSNNNTWALGAGGLNFIMHGDLRSIGTGSLGNFYNFGGYIYADKMFNPLLGMEIKANYFKISGGAQYFSNVYDILYIDKTKITDNLYFEGAAYGLELNLIMSFSNLYKKYSQNWNISGYFGAGFQLYDSALFEKAADGSINKLIDFGTNPTRNNKSAASSIYLSAQLGLKRKISNRVDVELRSGIYFNNEDHLDATISNKQDWETFFLTGIGLVVKLGRENVFSIWGEESVKAEPFKVQDGDKDGVIDELDLEPDTPLGVMVYGNGKAIDTDADGLADYKDDCPFVKGPISNQGCPIKVEEVKVVSPVIHQQINVLAASIYFETDSDHLKEVSYATLDEIISIMKNDAISKFVIEGHTDNTNSNTYNLSLSQKRANQVKAYFIKSGIDSNRLKAIGYGEERPKYSNETQGSRQLNRRVEIKPISENDFNQLNEIEIEKPKQIAKTIKPSSSSDFSTSIHEVKKGENLYRISLANKISLERLLTDNNLKEDAVISVGQKIKIIKQLYHTVKKGDTLYSIALRYHISVNALKSINQLTNNSIFLGQKLKITKQ</sequence>
<dbReference type="Pfam" id="PF00691">
    <property type="entry name" value="OmpA"/>
    <property type="match status" value="1"/>
</dbReference>
<evidence type="ECO:0000259" key="6">
    <source>
        <dbReference type="PROSITE" id="PS51123"/>
    </source>
</evidence>
<dbReference type="PROSITE" id="PS51123">
    <property type="entry name" value="OMPA_2"/>
    <property type="match status" value="1"/>
</dbReference>
<dbReference type="InterPro" id="IPR018392">
    <property type="entry name" value="LysM"/>
</dbReference>
<dbReference type="InterPro" id="IPR028974">
    <property type="entry name" value="TSP_type-3_rpt"/>
</dbReference>
<feature type="signal peptide" evidence="5">
    <location>
        <begin position="1"/>
        <end position="25"/>
    </location>
</feature>